<evidence type="ECO:0000313" key="2">
    <source>
        <dbReference type="EMBL" id="MDQ1104809.1"/>
    </source>
</evidence>
<dbReference type="Proteomes" id="UP001239215">
    <property type="component" value="Unassembled WGS sequence"/>
</dbReference>
<feature type="transmembrane region" description="Helical" evidence="1">
    <location>
        <begin position="91"/>
        <end position="117"/>
    </location>
</feature>
<feature type="transmembrane region" description="Helical" evidence="1">
    <location>
        <begin position="156"/>
        <end position="180"/>
    </location>
</feature>
<keyword evidence="1" id="KW-0812">Transmembrane</keyword>
<dbReference type="AlphaFoldDB" id="A0AAJ1X225"/>
<name>A0AAJ1X225_9ACTN</name>
<feature type="transmembrane region" description="Helical" evidence="1">
    <location>
        <begin position="129"/>
        <end position="149"/>
    </location>
</feature>
<feature type="transmembrane region" description="Helical" evidence="1">
    <location>
        <begin position="50"/>
        <end position="70"/>
    </location>
</feature>
<accession>A0AAJ1X225</accession>
<gene>
    <name evidence="2" type="ORF">QE405_002093</name>
</gene>
<dbReference type="EMBL" id="JAUTAN010000001">
    <property type="protein sequence ID" value="MDQ1104809.1"/>
    <property type="molecule type" value="Genomic_DNA"/>
</dbReference>
<protein>
    <submittedName>
        <fullName evidence="2">Uncharacterized protein</fullName>
    </submittedName>
</protein>
<keyword evidence="1" id="KW-1133">Transmembrane helix</keyword>
<dbReference type="RefSeq" id="WP_307200475.1">
    <property type="nucleotide sequence ID" value="NZ_JAUTAN010000001.1"/>
</dbReference>
<comment type="caution">
    <text evidence="2">The sequence shown here is derived from an EMBL/GenBank/DDBJ whole genome shotgun (WGS) entry which is preliminary data.</text>
</comment>
<evidence type="ECO:0000313" key="3">
    <source>
        <dbReference type="Proteomes" id="UP001239215"/>
    </source>
</evidence>
<sequence>MAEQASPLFPPARWQVGVVGMVGSAALSFVHSRPLADWAYGDLAAVSAEFRQSMLTVGILVAAVAAFAPSTFAGPREVHAPLGSPRRGTQLAVATIGFVAATSAVGLTLGLLPAVWSTISSATWGSLDAAAIASGYAALLAYAALGVLLGCVLPTYAAVPVAAAAAYVLLFSTGAFAPVFQFDVVSGLVVPTDLSLGRTAFFLGAAVSLGIATSAWLRMRTVSDLRAPAAAVVVAVLPVALVFLLGRSYGGALVEGDTAAPVCADTVGPEVCVHPARDVMLAPLAGAVDALATGVGPQILPPGVVYDASVTVPAGEADYVLHLQAQETDWLQTAIGDLATDASGLGTCIGLGDYESQGFATSSAAAAWMMEEAGFDPQPLLQVPDASEEYDALRRTPDPASAIERDLSALRGCRGTSFGRH</sequence>
<keyword evidence="1" id="KW-0472">Membrane</keyword>
<feature type="transmembrane region" description="Helical" evidence="1">
    <location>
        <begin position="229"/>
        <end position="246"/>
    </location>
</feature>
<organism evidence="2 3">
    <name type="scientific">Nocardioides zeae</name>
    <dbReference type="NCBI Taxonomy" id="1457234"/>
    <lineage>
        <taxon>Bacteria</taxon>
        <taxon>Bacillati</taxon>
        <taxon>Actinomycetota</taxon>
        <taxon>Actinomycetes</taxon>
        <taxon>Propionibacteriales</taxon>
        <taxon>Nocardioidaceae</taxon>
        <taxon>Nocardioides</taxon>
    </lineage>
</organism>
<evidence type="ECO:0000256" key="1">
    <source>
        <dbReference type="SAM" id="Phobius"/>
    </source>
</evidence>
<feature type="transmembrane region" description="Helical" evidence="1">
    <location>
        <begin position="200"/>
        <end position="217"/>
    </location>
</feature>
<reference evidence="2" key="1">
    <citation type="submission" date="2023-07" db="EMBL/GenBank/DDBJ databases">
        <title>Functional and genomic diversity of the sorghum phyllosphere microbiome.</title>
        <authorList>
            <person name="Shade A."/>
        </authorList>
    </citation>
    <scope>NUCLEOTIDE SEQUENCE</scope>
    <source>
        <strain evidence="2">SORGH_AS_1067</strain>
    </source>
</reference>
<proteinExistence type="predicted"/>